<dbReference type="Proteomes" id="UP001287356">
    <property type="component" value="Unassembled WGS sequence"/>
</dbReference>
<comment type="caution">
    <text evidence="5">The sequence shown here is derived from an EMBL/GenBank/DDBJ whole genome shotgun (WGS) entry which is preliminary data.</text>
</comment>
<keyword evidence="2" id="KW-0040">ANK repeat</keyword>
<organism evidence="5 6">
    <name type="scientific">Lasiosphaeria ovina</name>
    <dbReference type="NCBI Taxonomy" id="92902"/>
    <lineage>
        <taxon>Eukaryota</taxon>
        <taxon>Fungi</taxon>
        <taxon>Dikarya</taxon>
        <taxon>Ascomycota</taxon>
        <taxon>Pezizomycotina</taxon>
        <taxon>Sordariomycetes</taxon>
        <taxon>Sordariomycetidae</taxon>
        <taxon>Sordariales</taxon>
        <taxon>Lasiosphaeriaceae</taxon>
        <taxon>Lasiosphaeria</taxon>
    </lineage>
</organism>
<keyword evidence="6" id="KW-1185">Reference proteome</keyword>
<feature type="region of interest" description="Disordered" evidence="3">
    <location>
        <begin position="95"/>
        <end position="115"/>
    </location>
</feature>
<dbReference type="Gene3D" id="1.25.40.20">
    <property type="entry name" value="Ankyrin repeat-containing domain"/>
    <property type="match status" value="1"/>
</dbReference>
<dbReference type="SUPFAM" id="SSF57701">
    <property type="entry name" value="Zn2/Cys6 DNA-binding domain"/>
    <property type="match status" value="1"/>
</dbReference>
<reference evidence="5" key="2">
    <citation type="submission" date="2023-06" db="EMBL/GenBank/DDBJ databases">
        <authorList>
            <consortium name="Lawrence Berkeley National Laboratory"/>
            <person name="Haridas S."/>
            <person name="Hensen N."/>
            <person name="Bonometti L."/>
            <person name="Westerberg I."/>
            <person name="Brannstrom I.O."/>
            <person name="Guillou S."/>
            <person name="Cros-Aarteil S."/>
            <person name="Calhoun S."/>
            <person name="Kuo A."/>
            <person name="Mondo S."/>
            <person name="Pangilinan J."/>
            <person name="Riley R."/>
            <person name="Labutti K."/>
            <person name="Andreopoulos B."/>
            <person name="Lipzen A."/>
            <person name="Chen C."/>
            <person name="Yanf M."/>
            <person name="Daum C."/>
            <person name="Ng V."/>
            <person name="Clum A."/>
            <person name="Steindorff A."/>
            <person name="Ohm R."/>
            <person name="Martin F."/>
            <person name="Silar P."/>
            <person name="Natvig D."/>
            <person name="Lalanne C."/>
            <person name="Gautier V."/>
            <person name="Ament-Velasquez S.L."/>
            <person name="Kruys A."/>
            <person name="Hutchinson M.I."/>
            <person name="Powell A.J."/>
            <person name="Barry K."/>
            <person name="Miller A.N."/>
            <person name="Grigoriev I.V."/>
            <person name="Debuchy R."/>
            <person name="Gladieux P."/>
            <person name="Thoren M.H."/>
            <person name="Johannesson H."/>
        </authorList>
    </citation>
    <scope>NUCLEOTIDE SEQUENCE</scope>
    <source>
        <strain evidence="5">CBS 958.72</strain>
    </source>
</reference>
<proteinExistence type="predicted"/>
<dbReference type="InterPro" id="IPR036770">
    <property type="entry name" value="Ankyrin_rpt-contain_sf"/>
</dbReference>
<dbReference type="PROSITE" id="PS50088">
    <property type="entry name" value="ANK_REPEAT"/>
    <property type="match status" value="1"/>
</dbReference>
<dbReference type="GO" id="GO:0008270">
    <property type="term" value="F:zinc ion binding"/>
    <property type="evidence" value="ECO:0007669"/>
    <property type="project" value="InterPro"/>
</dbReference>
<dbReference type="CDD" id="cd00067">
    <property type="entry name" value="GAL4"/>
    <property type="match status" value="1"/>
</dbReference>
<feature type="repeat" description="ANK" evidence="2">
    <location>
        <begin position="403"/>
        <end position="435"/>
    </location>
</feature>
<dbReference type="PROSITE" id="PS50297">
    <property type="entry name" value="ANK_REP_REGION"/>
    <property type="match status" value="1"/>
</dbReference>
<keyword evidence="1" id="KW-0539">Nucleus</keyword>
<evidence type="ECO:0000256" key="3">
    <source>
        <dbReference type="SAM" id="MobiDB-lite"/>
    </source>
</evidence>
<evidence type="ECO:0000256" key="1">
    <source>
        <dbReference type="ARBA" id="ARBA00023242"/>
    </source>
</evidence>
<reference evidence="5" key="1">
    <citation type="journal article" date="2023" name="Mol. Phylogenet. Evol.">
        <title>Genome-scale phylogeny and comparative genomics of the fungal order Sordariales.</title>
        <authorList>
            <person name="Hensen N."/>
            <person name="Bonometti L."/>
            <person name="Westerberg I."/>
            <person name="Brannstrom I.O."/>
            <person name="Guillou S."/>
            <person name="Cros-Aarteil S."/>
            <person name="Calhoun S."/>
            <person name="Haridas S."/>
            <person name="Kuo A."/>
            <person name="Mondo S."/>
            <person name="Pangilinan J."/>
            <person name="Riley R."/>
            <person name="LaButti K."/>
            <person name="Andreopoulos B."/>
            <person name="Lipzen A."/>
            <person name="Chen C."/>
            <person name="Yan M."/>
            <person name="Daum C."/>
            <person name="Ng V."/>
            <person name="Clum A."/>
            <person name="Steindorff A."/>
            <person name="Ohm R.A."/>
            <person name="Martin F."/>
            <person name="Silar P."/>
            <person name="Natvig D.O."/>
            <person name="Lalanne C."/>
            <person name="Gautier V."/>
            <person name="Ament-Velasquez S.L."/>
            <person name="Kruys A."/>
            <person name="Hutchinson M.I."/>
            <person name="Powell A.J."/>
            <person name="Barry K."/>
            <person name="Miller A.N."/>
            <person name="Grigoriev I.V."/>
            <person name="Debuchy R."/>
            <person name="Gladieux P."/>
            <person name="Hiltunen Thoren M."/>
            <person name="Johannesson H."/>
        </authorList>
    </citation>
    <scope>NUCLEOTIDE SEQUENCE</scope>
    <source>
        <strain evidence="5">CBS 958.72</strain>
    </source>
</reference>
<sequence length="515" mass="56952">MPLSAAMQEFIVSLTSPGVLHASTGSTPVAVLACKEKMNGVLSSKRRKLNYKKCSFCRKDKKKCEPAEKTWPGEKCHRCAKMGLECSERKTTAAISASSDPKRPTINDDYHSNLVRNSSTTGTELQVSRGDANIKCPDTGILPDLTIKAHWLHYLARMEEKARQYESALERQIRGTYRIELLKSTQSIINRELLDFRSRALLLSTDSRVAPFALGTMPAILFGTGPGAPFSVFEWGTWTAAYDSDMDGLVHRAMACGDLSTALAVQEHRLIYWCRRRERFPRGEPLDQDVTMMELFLSIHRLVCQRVGDLSADSVGSNEFLSGHPQSIPFLDNPFVLARAIKLAEKGVDLFMSGTDNFGRTLLHMALYQFPNINGSFKTFGQSWGGDILRNLGLKDANVKDRLGRTALHIACIIGHVETACSLVRHGANMEEAEEGSTSSDAFTPLHLAVAAGHIPVLAALASEFPMKFTTALKTCGPWWSHLNGSLISVAKNYHHPEVASWLMNYMSIKIGMSE</sequence>
<gene>
    <name evidence="5" type="ORF">B0T24DRAFT_632341</name>
</gene>
<dbReference type="SMART" id="SM00248">
    <property type="entry name" value="ANK"/>
    <property type="match status" value="2"/>
</dbReference>
<dbReference type="Pfam" id="PF12796">
    <property type="entry name" value="Ank_2"/>
    <property type="match status" value="1"/>
</dbReference>
<feature type="compositionally biased region" description="Basic and acidic residues" evidence="3">
    <location>
        <begin position="100"/>
        <end position="111"/>
    </location>
</feature>
<dbReference type="PANTHER" id="PTHR24121">
    <property type="entry name" value="NO MECHANORECEPTOR POTENTIAL C, ISOFORM D-RELATED"/>
    <property type="match status" value="1"/>
</dbReference>
<dbReference type="InterPro" id="IPR002110">
    <property type="entry name" value="Ankyrin_rpt"/>
</dbReference>
<evidence type="ECO:0000256" key="2">
    <source>
        <dbReference type="PROSITE-ProRule" id="PRU00023"/>
    </source>
</evidence>
<evidence type="ECO:0000313" key="6">
    <source>
        <dbReference type="Proteomes" id="UP001287356"/>
    </source>
</evidence>
<dbReference type="InterPro" id="IPR036864">
    <property type="entry name" value="Zn2-C6_fun-type_DNA-bd_sf"/>
</dbReference>
<protein>
    <recommendedName>
        <fullName evidence="4">Zn(2)-C6 fungal-type domain-containing protein</fullName>
    </recommendedName>
</protein>
<evidence type="ECO:0000313" key="5">
    <source>
        <dbReference type="EMBL" id="KAK3369314.1"/>
    </source>
</evidence>
<dbReference type="InterPro" id="IPR001138">
    <property type="entry name" value="Zn2Cys6_DnaBD"/>
</dbReference>
<dbReference type="PANTHER" id="PTHR24121:SF23">
    <property type="entry name" value="NO MECHANORECEPTOR POTENTIAL C, ISOFORM H"/>
    <property type="match status" value="1"/>
</dbReference>
<dbReference type="PROSITE" id="PS50048">
    <property type="entry name" value="ZN2_CY6_FUNGAL_2"/>
    <property type="match status" value="1"/>
</dbReference>
<dbReference type="SUPFAM" id="SSF48403">
    <property type="entry name" value="Ankyrin repeat"/>
    <property type="match status" value="1"/>
</dbReference>
<feature type="domain" description="Zn(2)-C6 fungal-type" evidence="4">
    <location>
        <begin position="53"/>
        <end position="88"/>
    </location>
</feature>
<evidence type="ECO:0000259" key="4">
    <source>
        <dbReference type="PROSITE" id="PS50048"/>
    </source>
</evidence>
<accession>A0AAE0N4N2</accession>
<dbReference type="GO" id="GO:0000981">
    <property type="term" value="F:DNA-binding transcription factor activity, RNA polymerase II-specific"/>
    <property type="evidence" value="ECO:0007669"/>
    <property type="project" value="InterPro"/>
</dbReference>
<dbReference type="AlphaFoldDB" id="A0AAE0N4N2"/>
<dbReference type="EMBL" id="JAULSN010000006">
    <property type="protein sequence ID" value="KAK3369314.1"/>
    <property type="molecule type" value="Genomic_DNA"/>
</dbReference>
<name>A0AAE0N4N2_9PEZI</name>